<dbReference type="EMBL" id="JANIEK010000111">
    <property type="protein sequence ID" value="MCT4796793.1"/>
    <property type="molecule type" value="Genomic_DNA"/>
</dbReference>
<comment type="caution">
    <text evidence="2">The sequence shown here is derived from an EMBL/GenBank/DDBJ whole genome shotgun (WGS) entry which is preliminary data.</text>
</comment>
<accession>A0ABT2L1K8</accession>
<organism evidence="2 3">
    <name type="scientific">Exiguobacterium alkaliphilum</name>
    <dbReference type="NCBI Taxonomy" id="1428684"/>
    <lineage>
        <taxon>Bacteria</taxon>
        <taxon>Bacillati</taxon>
        <taxon>Bacillota</taxon>
        <taxon>Bacilli</taxon>
        <taxon>Bacillales</taxon>
        <taxon>Bacillales Family XII. Incertae Sedis</taxon>
        <taxon>Exiguobacterium</taxon>
    </lineage>
</organism>
<evidence type="ECO:0000313" key="2">
    <source>
        <dbReference type="EMBL" id="MCT4796793.1"/>
    </source>
</evidence>
<reference evidence="2 3" key="1">
    <citation type="submission" date="2022-07" db="EMBL/GenBank/DDBJ databases">
        <title>Genomic and pangenome structural analysis of the polyextremophile Exiguobacterium.</title>
        <authorList>
            <person name="Shen L."/>
        </authorList>
    </citation>
    <scope>NUCLEOTIDE SEQUENCE [LARGE SCALE GENOMIC DNA]</scope>
    <source>
        <strain evidence="2 3">12_1</strain>
    </source>
</reference>
<feature type="compositionally biased region" description="Acidic residues" evidence="1">
    <location>
        <begin position="74"/>
        <end position="89"/>
    </location>
</feature>
<feature type="region of interest" description="Disordered" evidence="1">
    <location>
        <begin position="61"/>
        <end position="90"/>
    </location>
</feature>
<dbReference type="Proteomes" id="UP001206821">
    <property type="component" value="Unassembled WGS sequence"/>
</dbReference>
<proteinExistence type="predicted"/>
<evidence type="ECO:0000256" key="1">
    <source>
        <dbReference type="SAM" id="MobiDB-lite"/>
    </source>
</evidence>
<feature type="non-terminal residue" evidence="2">
    <location>
        <position position="1"/>
    </location>
</feature>
<feature type="compositionally biased region" description="Basic and acidic residues" evidence="1">
    <location>
        <begin position="23"/>
        <end position="39"/>
    </location>
</feature>
<gene>
    <name evidence="2" type="ORF">NQG31_14685</name>
</gene>
<name>A0ABT2L1K8_9BACL</name>
<keyword evidence="3" id="KW-1185">Reference proteome</keyword>
<evidence type="ECO:0000313" key="3">
    <source>
        <dbReference type="Proteomes" id="UP001206821"/>
    </source>
</evidence>
<evidence type="ECO:0008006" key="4">
    <source>
        <dbReference type="Google" id="ProtNLM"/>
    </source>
</evidence>
<protein>
    <recommendedName>
        <fullName evidence="4">DNA translocase FtsK</fullName>
    </recommendedName>
</protein>
<sequence>SDVPSPIYGYARPKPKINLPSEHSPETRSDLNADSKYVEEASTAEPFVPEATEETVNRAELFHGAQSPPVVSETVEEETETEESVDETVDVERDLAVEPEAAPETLVEVPANEVTISPEIEEPTFDATQGEPVDEIEEKTGLGDVSILEGGFASVFMGSTELSPSKVVIRDEKEAASSEPINVEETSVEQVAPIVEDVAKTLQTDTEQTVVEDGAELTPAVSVSYKAEGPPLNVMMTPQDRMAMYRKRRLDQKNNNL</sequence>
<dbReference type="RefSeq" id="WP_260577746.1">
    <property type="nucleotide sequence ID" value="NZ_JANIEK010000111.1"/>
</dbReference>
<feature type="region of interest" description="Disordered" evidence="1">
    <location>
        <begin position="1"/>
        <end position="49"/>
    </location>
</feature>